<feature type="region of interest" description="Disordered" evidence="4">
    <location>
        <begin position="280"/>
        <end position="316"/>
    </location>
</feature>
<dbReference type="GO" id="GO:0005634">
    <property type="term" value="C:nucleus"/>
    <property type="evidence" value="ECO:0007669"/>
    <property type="project" value="TreeGrafter"/>
</dbReference>
<dbReference type="EMBL" id="JAVXUP010001406">
    <property type="protein sequence ID" value="KAK3012024.1"/>
    <property type="molecule type" value="Genomic_DNA"/>
</dbReference>
<sequence>MPSAAAALSCEVGCLNHHNALSPGGELSKDSKRPSEREDDEELEDDEEEDLDFNPFLKESPSLEASSSLSSENGPDADVAYSGGNTCAAMASTSLSNSPNQVQDNFVGDSEYGAGILMQTRACKTDSQSPLPEVLISQPETETFTEKNNGPSSGPDVVNDVIVGEFCNTAHSEKPIMDSDDEDAICRRTRARYSLASFTLDELETFLQETDDDDDIQNADDEEEYRKFLAAVLRGGDDDPQAVQETEVIDDEDEDNDADFELEIEEALESDVDENIRVETQEHEVAGRRPETRQNKRQKTYAPRKKKLSGESNRPLRPLLPNAPFGAFPRNKLMLDRAPCLSSSAHNSFVNGFTAHQIGQLHCLLHEHAQLLIQVFSLCVLEPSREHIASQVQGLISEMVHKRDQVLAWRRIPHPSLCFFPLYIHPSVPDELSSNLPSQTNFGSSSALNAQGLISSGQVDRFQTTEGSFWVPFVSGPVLSVLDVAPLALVGSYMDDVSTGMSFRSDEFNILGYHYFLSPFIFTICVELMSAVREYCRRRVEDTCNSPYEKEPLFPLLHYQSISENNGEGSKGILPPASIMAPSSSAGNQTSRKTMAGALVERTKSQSVAPVPKIVAKLAQRFLPLFNPALYPRKPPPSQVANRVLFTDAEDELLARGLMDYNTDWKAIQECFLPCKTKHQIFVRQKNRSSSKAPENPIKAVRRMKSSPLTAEEKTRIEEGLKVFKFDWMAIWKFIVPHRDPALLPRLWRIATGTQKSYKGDADKKEKRRLYASKQRKCNPVALARWQTSDKEVAGLKDPVFSTNNAGGNNSGDDCIDNEDEAYVHEAFLADWRPGTSNVSTEPPVSRFGGKNPPGLLLSEEGSLVRKQINSCGSGETECETGHAFSASLEHSQPSHTSSHFASAQQNPAASDASLRPSKSLICLPPYRARRTNKARLVKLAPDLPPLNLPPSVRVMSQSAFKSLQGGASTKSSGTDVGFGLAKGNNFPEPPSVAKLGTSNPIIAGQDNHNSVKSSTTHFHPQDSGAPKYRSVAAEKDESDLQMHPLLFQAPENGQLPYYPLSCSTSASSSFNFFSRNQPQLNLSLFHNHQQANHTVNFLEKSLVYKEKGSSSLGIDFHPLLQRSVDINSDLATANSADQLSADSEVLRAKHAQHQNLFQAVQTKKHVNSSPVASSNTKTNDLDLDIHLSFTSRKRKAGESRDVTGHNMISSTVSPQDFGIRDTQNTTNSSYHHGGCTSTASTQEGMSNRLDSGAHALGIFSNDVNINSANDTRDLSLPEIVMEQEELSDSEEEFGEHVEFECEEMTDSEAEGSDIERVGNLRNEEVADVAVENADFDDQQREVRIHGNSASHTVGLSEGSLSKFDTTDQAQDLQSSSLSLNLNSYPPDSLHIKPNYALSKSTRVSAANDRCIARSNRSCNITNSQSAIDMPLDPHLDRLAVTPLRKPRKRVQRTDTSSYTGRARNRDASPNTGVT</sequence>
<dbReference type="Proteomes" id="UP001188597">
    <property type="component" value="Unassembled WGS sequence"/>
</dbReference>
<dbReference type="GO" id="GO:0006355">
    <property type="term" value="P:regulation of DNA-templated transcription"/>
    <property type="evidence" value="ECO:0007669"/>
    <property type="project" value="TreeGrafter"/>
</dbReference>
<feature type="compositionally biased region" description="Basic and acidic residues" evidence="4">
    <location>
        <begin position="280"/>
        <end position="294"/>
    </location>
</feature>
<evidence type="ECO:0000313" key="6">
    <source>
        <dbReference type="Proteomes" id="UP001188597"/>
    </source>
</evidence>
<evidence type="ECO:0000256" key="3">
    <source>
        <dbReference type="ARBA" id="ARBA00023242"/>
    </source>
</evidence>
<dbReference type="PANTHER" id="PTHR16088">
    <property type="entry name" value="YY1 ASSOCIATED PROTEIN-RELATED"/>
    <property type="match status" value="1"/>
</dbReference>
<dbReference type="SUPFAM" id="SSF46689">
    <property type="entry name" value="Homeodomain-like"/>
    <property type="match status" value="1"/>
</dbReference>
<comment type="caution">
    <text evidence="5">The sequence shown here is derived from an EMBL/GenBank/DDBJ whole genome shotgun (WGS) entry which is preliminary data.</text>
</comment>
<dbReference type="Pfam" id="PF13921">
    <property type="entry name" value="Myb_DNA-bind_6"/>
    <property type="match status" value="1"/>
</dbReference>
<keyword evidence="3" id="KW-0539">Nucleus</keyword>
<feature type="compositionally biased region" description="Acidic residues" evidence="4">
    <location>
        <begin position="37"/>
        <end position="52"/>
    </location>
</feature>
<keyword evidence="1" id="KW-0805">Transcription regulation</keyword>
<evidence type="ECO:0000256" key="4">
    <source>
        <dbReference type="SAM" id="MobiDB-lite"/>
    </source>
</evidence>
<dbReference type="GO" id="GO:0003712">
    <property type="term" value="F:transcription coregulator activity"/>
    <property type="evidence" value="ECO:0007669"/>
    <property type="project" value="TreeGrafter"/>
</dbReference>
<reference evidence="5" key="1">
    <citation type="submission" date="2022-12" db="EMBL/GenBank/DDBJ databases">
        <title>Draft genome assemblies for two species of Escallonia (Escalloniales).</title>
        <authorList>
            <person name="Chanderbali A."/>
            <person name="Dervinis C."/>
            <person name="Anghel I."/>
            <person name="Soltis D."/>
            <person name="Soltis P."/>
            <person name="Zapata F."/>
        </authorList>
    </citation>
    <scope>NUCLEOTIDE SEQUENCE</scope>
    <source>
        <strain evidence="5">UCBG64.0493</strain>
        <tissue evidence="5">Leaf</tissue>
    </source>
</reference>
<proteinExistence type="predicted"/>
<feature type="compositionally biased region" description="Polar residues" evidence="4">
    <location>
        <begin position="889"/>
        <end position="909"/>
    </location>
</feature>
<feature type="region of interest" description="Disordered" evidence="4">
    <location>
        <begin position="887"/>
        <end position="915"/>
    </location>
</feature>
<feature type="compositionally biased region" description="Low complexity" evidence="4">
    <location>
        <begin position="57"/>
        <end position="72"/>
    </location>
</feature>
<keyword evidence="2" id="KW-0804">Transcription</keyword>
<feature type="region of interest" description="Disordered" evidence="4">
    <location>
        <begin position="17"/>
        <end position="80"/>
    </location>
</feature>
<evidence type="ECO:0000256" key="2">
    <source>
        <dbReference type="ARBA" id="ARBA00023163"/>
    </source>
</evidence>
<organism evidence="5 6">
    <name type="scientific">Escallonia herrerae</name>
    <dbReference type="NCBI Taxonomy" id="1293975"/>
    <lineage>
        <taxon>Eukaryota</taxon>
        <taxon>Viridiplantae</taxon>
        <taxon>Streptophyta</taxon>
        <taxon>Embryophyta</taxon>
        <taxon>Tracheophyta</taxon>
        <taxon>Spermatophyta</taxon>
        <taxon>Magnoliopsida</taxon>
        <taxon>eudicotyledons</taxon>
        <taxon>Gunneridae</taxon>
        <taxon>Pentapetalae</taxon>
        <taxon>asterids</taxon>
        <taxon>campanulids</taxon>
        <taxon>Escalloniales</taxon>
        <taxon>Escalloniaceae</taxon>
        <taxon>Escallonia</taxon>
    </lineage>
</organism>
<protein>
    <submittedName>
        <fullName evidence="5">Uncharacterized protein</fullName>
    </submittedName>
</protein>
<name>A0AA88VQH1_9ASTE</name>
<feature type="region of interest" description="Disordered" evidence="4">
    <location>
        <begin position="1195"/>
        <end position="1219"/>
    </location>
</feature>
<dbReference type="PANTHER" id="PTHR16088:SF3">
    <property type="entry name" value="GON-4-LIKE PROTEIN"/>
    <property type="match status" value="1"/>
</dbReference>
<dbReference type="InterPro" id="IPR052435">
    <property type="entry name" value="YY1-Transcr_Regul"/>
</dbReference>
<feature type="region of interest" description="Disordered" evidence="4">
    <location>
        <begin position="1442"/>
        <end position="1475"/>
    </location>
</feature>
<dbReference type="InterPro" id="IPR009057">
    <property type="entry name" value="Homeodomain-like_sf"/>
</dbReference>
<evidence type="ECO:0000313" key="5">
    <source>
        <dbReference type="EMBL" id="KAK3012024.1"/>
    </source>
</evidence>
<gene>
    <name evidence="5" type="ORF">RJ639_011355</name>
</gene>
<feature type="compositionally biased region" description="Basic residues" evidence="4">
    <location>
        <begin position="295"/>
        <end position="307"/>
    </location>
</feature>
<evidence type="ECO:0000256" key="1">
    <source>
        <dbReference type="ARBA" id="ARBA00023015"/>
    </source>
</evidence>
<keyword evidence="6" id="KW-1185">Reference proteome</keyword>
<feature type="compositionally biased region" description="Basic and acidic residues" evidence="4">
    <location>
        <begin position="27"/>
        <end position="36"/>
    </location>
</feature>
<accession>A0AA88VQH1</accession>